<protein>
    <submittedName>
        <fullName evidence="1">Uncharacterized protein</fullName>
    </submittedName>
</protein>
<reference evidence="1" key="1">
    <citation type="submission" date="2021-03" db="EMBL/GenBank/DDBJ databases">
        <title>Evolutionary priming and transition to the ectomycorrhizal habit in an iconic lineage of mushroom-forming fungi: is preadaptation a requirement?</title>
        <authorList>
            <consortium name="DOE Joint Genome Institute"/>
            <person name="Looney B.P."/>
            <person name="Miyauchi S."/>
            <person name="Morin E."/>
            <person name="Drula E."/>
            <person name="Courty P.E."/>
            <person name="Chicoki N."/>
            <person name="Fauchery L."/>
            <person name="Kohler A."/>
            <person name="Kuo A."/>
            <person name="LaButti K."/>
            <person name="Pangilinan J."/>
            <person name="Lipzen A."/>
            <person name="Riley R."/>
            <person name="Andreopoulos W."/>
            <person name="He G."/>
            <person name="Johnson J."/>
            <person name="Barry K.W."/>
            <person name="Grigoriev I.V."/>
            <person name="Nagy L."/>
            <person name="Hibbett D."/>
            <person name="Henrissat B."/>
            <person name="Matheny P.B."/>
            <person name="Labbe J."/>
            <person name="Martin A.F."/>
        </authorList>
    </citation>
    <scope>NUCLEOTIDE SEQUENCE</scope>
    <source>
        <strain evidence="1">BPL698</strain>
    </source>
</reference>
<dbReference type="EMBL" id="JAGFNK010000344">
    <property type="protein sequence ID" value="KAI9452257.1"/>
    <property type="molecule type" value="Genomic_DNA"/>
</dbReference>
<comment type="caution">
    <text evidence="1">The sequence shown here is derived from an EMBL/GenBank/DDBJ whole genome shotgun (WGS) entry which is preliminary data.</text>
</comment>
<organism evidence="1 2">
    <name type="scientific">Russula earlei</name>
    <dbReference type="NCBI Taxonomy" id="71964"/>
    <lineage>
        <taxon>Eukaryota</taxon>
        <taxon>Fungi</taxon>
        <taxon>Dikarya</taxon>
        <taxon>Basidiomycota</taxon>
        <taxon>Agaricomycotina</taxon>
        <taxon>Agaricomycetes</taxon>
        <taxon>Russulales</taxon>
        <taxon>Russulaceae</taxon>
        <taxon>Russula</taxon>
    </lineage>
</organism>
<accession>A0ACC0TYJ6</accession>
<gene>
    <name evidence="1" type="ORF">F5148DRAFT_515311</name>
</gene>
<keyword evidence="2" id="KW-1185">Reference proteome</keyword>
<evidence type="ECO:0000313" key="1">
    <source>
        <dbReference type="EMBL" id="KAI9452257.1"/>
    </source>
</evidence>
<proteinExistence type="predicted"/>
<evidence type="ECO:0000313" key="2">
    <source>
        <dbReference type="Proteomes" id="UP001207468"/>
    </source>
</evidence>
<dbReference type="Proteomes" id="UP001207468">
    <property type="component" value="Unassembled WGS sequence"/>
</dbReference>
<sequence length="313" mass="34683">MSALPPLPPNVEELAAPQLLGGVWNWCLYGVLAVQTYVYSYNFSKDSRRVKCLVYGVFFLETLQTALSGADLYYWFASGFGKLDHLASPYLTFFDVPIIGSVVSLTVQFFFVYRIWVLSEKKSWWLCFLIVLCSVVSSIGAFTGGTLTHVRGRFVTGRILKMLALTWLVGNTVSDILIATAMLTQRKSRVGSFRNHALVSIVRLTIESNIATTTVSVASLLMVALYPDKNCTSVLGKIYSNTLLVSLNNRILIREKTASEGAIHSPVSTFPSTTSRSEATTDIILMDMQKPLQTLKVHPLGKHNISERIINIA</sequence>
<name>A0ACC0TYJ6_9AGAM</name>